<evidence type="ECO:0000256" key="2">
    <source>
        <dbReference type="ARBA" id="ARBA00023125"/>
    </source>
</evidence>
<dbReference type="InterPro" id="IPR019888">
    <property type="entry name" value="Tscrpt_reg_AsnC-like"/>
</dbReference>
<dbReference type="GO" id="GO:0043200">
    <property type="term" value="P:response to amino acid"/>
    <property type="evidence" value="ECO:0007669"/>
    <property type="project" value="TreeGrafter"/>
</dbReference>
<dbReference type="CDD" id="cd00090">
    <property type="entry name" value="HTH_ARSR"/>
    <property type="match status" value="1"/>
</dbReference>
<organism evidence="5 6">
    <name type="scientific">Haladaptatus pallidirubidus</name>
    <dbReference type="NCBI Taxonomy" id="1008152"/>
    <lineage>
        <taxon>Archaea</taxon>
        <taxon>Methanobacteriati</taxon>
        <taxon>Methanobacteriota</taxon>
        <taxon>Stenosarchaea group</taxon>
        <taxon>Halobacteria</taxon>
        <taxon>Halobacteriales</taxon>
        <taxon>Haladaptataceae</taxon>
        <taxon>Haladaptatus</taxon>
    </lineage>
</organism>
<dbReference type="InterPro" id="IPR011991">
    <property type="entry name" value="ArsR-like_HTH"/>
</dbReference>
<dbReference type="SMART" id="SM00344">
    <property type="entry name" value="HTH_ASNC"/>
    <property type="match status" value="1"/>
</dbReference>
<dbReference type="SUPFAM" id="SSF54909">
    <property type="entry name" value="Dimeric alpha+beta barrel"/>
    <property type="match status" value="1"/>
</dbReference>
<dbReference type="InterPro" id="IPR011008">
    <property type="entry name" value="Dimeric_a/b-barrel"/>
</dbReference>
<reference evidence="5 6" key="1">
    <citation type="journal article" date="2019" name="Int. J. Syst. Evol. Microbiol.">
        <title>The Global Catalogue of Microorganisms (GCM) 10K type strain sequencing project: providing services to taxonomists for standard genome sequencing and annotation.</title>
        <authorList>
            <consortium name="The Broad Institute Genomics Platform"/>
            <consortium name="The Broad Institute Genome Sequencing Center for Infectious Disease"/>
            <person name="Wu L."/>
            <person name="Ma J."/>
        </authorList>
    </citation>
    <scope>NUCLEOTIDE SEQUENCE [LARGE SCALE GENOMIC DNA]</scope>
    <source>
        <strain evidence="5 6">JCM 17504</strain>
    </source>
</reference>
<feature type="domain" description="HTH asnC-type" evidence="4">
    <location>
        <begin position="1"/>
        <end position="68"/>
    </location>
</feature>
<comment type="caution">
    <text evidence="5">The sequence shown here is derived from an EMBL/GenBank/DDBJ whole genome shotgun (WGS) entry which is preliminary data.</text>
</comment>
<evidence type="ECO:0000256" key="3">
    <source>
        <dbReference type="ARBA" id="ARBA00023163"/>
    </source>
</evidence>
<dbReference type="Proteomes" id="UP001501729">
    <property type="component" value="Unassembled WGS sequence"/>
</dbReference>
<evidence type="ECO:0000256" key="1">
    <source>
        <dbReference type="ARBA" id="ARBA00023015"/>
    </source>
</evidence>
<keyword evidence="1" id="KW-0805">Transcription regulation</keyword>
<dbReference type="SUPFAM" id="SSF46785">
    <property type="entry name" value="Winged helix' DNA-binding domain"/>
    <property type="match status" value="1"/>
</dbReference>
<dbReference type="Gene3D" id="1.10.10.10">
    <property type="entry name" value="Winged helix-like DNA-binding domain superfamily/Winged helix DNA-binding domain"/>
    <property type="match status" value="1"/>
</dbReference>
<gene>
    <name evidence="5" type="ORF">GCM10025751_15320</name>
</gene>
<dbReference type="GO" id="GO:0043565">
    <property type="term" value="F:sequence-specific DNA binding"/>
    <property type="evidence" value="ECO:0007669"/>
    <property type="project" value="InterPro"/>
</dbReference>
<dbReference type="InterPro" id="IPR036390">
    <property type="entry name" value="WH_DNA-bd_sf"/>
</dbReference>
<evidence type="ECO:0000313" key="6">
    <source>
        <dbReference type="Proteomes" id="UP001501729"/>
    </source>
</evidence>
<dbReference type="InterPro" id="IPR019887">
    <property type="entry name" value="Tscrpt_reg_AsnC/Lrp_C"/>
</dbReference>
<keyword evidence="2" id="KW-0238">DNA-binding</keyword>
<dbReference type="Pfam" id="PF13404">
    <property type="entry name" value="HTH_AsnC-type"/>
    <property type="match status" value="1"/>
</dbReference>
<dbReference type="EMBL" id="BAABKX010000001">
    <property type="protein sequence ID" value="GAA5046268.1"/>
    <property type="molecule type" value="Genomic_DNA"/>
</dbReference>
<dbReference type="InterPro" id="IPR036388">
    <property type="entry name" value="WH-like_DNA-bd_sf"/>
</dbReference>
<dbReference type="Pfam" id="PF01037">
    <property type="entry name" value="AsnC_trans_reg"/>
    <property type="match status" value="1"/>
</dbReference>
<protein>
    <submittedName>
        <fullName evidence="5">Lrp/AsnC family transcriptional regulator</fullName>
    </submittedName>
</protein>
<dbReference type="AlphaFoldDB" id="A0AAV3UEK3"/>
<evidence type="ECO:0000313" key="5">
    <source>
        <dbReference type="EMBL" id="GAA5046268.1"/>
    </source>
</evidence>
<dbReference type="GO" id="GO:0005829">
    <property type="term" value="C:cytosol"/>
    <property type="evidence" value="ECO:0007669"/>
    <property type="project" value="TreeGrafter"/>
</dbReference>
<accession>A0AAV3UEK3</accession>
<keyword evidence="6" id="KW-1185">Reference proteome</keyword>
<sequence>MDALDRQILNLLRRDARTPYTEIAEEVGTSEGTVRNRVERMTENDVIERFTVTTHTGNVKAMIEIGVDVAVDTTQMSDRLAEWEQVDFVWQVSGEDDIVLIVDAADTQGVNQLITRARELEEVVSTKTRLILDERLG</sequence>
<proteinExistence type="predicted"/>
<dbReference type="InterPro" id="IPR000485">
    <property type="entry name" value="AsnC-type_HTH_dom"/>
</dbReference>
<dbReference type="PROSITE" id="PS50956">
    <property type="entry name" value="HTH_ASNC_2"/>
    <property type="match status" value="1"/>
</dbReference>
<dbReference type="PANTHER" id="PTHR30154">
    <property type="entry name" value="LEUCINE-RESPONSIVE REGULATORY PROTEIN"/>
    <property type="match status" value="1"/>
</dbReference>
<dbReference type="Gene3D" id="3.30.70.920">
    <property type="match status" value="1"/>
</dbReference>
<keyword evidence="3" id="KW-0804">Transcription</keyword>
<dbReference type="GeneID" id="68612124"/>
<name>A0AAV3UEK3_9EURY</name>
<dbReference type="RefSeq" id="WP_227776315.1">
    <property type="nucleotide sequence ID" value="NZ_BAABKX010000001.1"/>
</dbReference>
<evidence type="ECO:0000259" key="4">
    <source>
        <dbReference type="PROSITE" id="PS50956"/>
    </source>
</evidence>
<dbReference type="PRINTS" id="PR00033">
    <property type="entry name" value="HTHASNC"/>
</dbReference>
<dbReference type="PANTHER" id="PTHR30154:SF34">
    <property type="entry name" value="TRANSCRIPTIONAL REGULATOR AZLB"/>
    <property type="match status" value="1"/>
</dbReference>